<protein>
    <submittedName>
        <fullName evidence="7">Gamma-secretase subunit Aph-1</fullName>
    </submittedName>
</protein>
<dbReference type="Proteomes" id="UP000076858">
    <property type="component" value="Unassembled WGS sequence"/>
</dbReference>
<comment type="caution">
    <text evidence="7">The sequence shown here is derived from an EMBL/GenBank/DDBJ whole genome shotgun (WGS) entry which is preliminary data.</text>
</comment>
<proteinExistence type="inferred from homology"/>
<keyword evidence="3" id="KW-0812">Transmembrane</keyword>
<evidence type="ECO:0000256" key="4">
    <source>
        <dbReference type="ARBA" id="ARBA00022976"/>
    </source>
</evidence>
<keyword evidence="5" id="KW-1133">Transmembrane helix</keyword>
<dbReference type="InterPro" id="IPR009294">
    <property type="entry name" value="Aph-1"/>
</dbReference>
<accession>A0A0P5T543</accession>
<dbReference type="EMBL" id="LRGB01001581">
    <property type="protein sequence ID" value="KZS11126.1"/>
    <property type="molecule type" value="Genomic_DNA"/>
</dbReference>
<comment type="subcellular location">
    <subcellularLocation>
        <location evidence="1">Membrane</location>
        <topology evidence="1">Multi-pass membrane protein</topology>
    </subcellularLocation>
</comment>
<dbReference type="OrthoDB" id="6507463at2759"/>
<evidence type="ECO:0000313" key="7">
    <source>
        <dbReference type="EMBL" id="KZS11126.1"/>
    </source>
</evidence>
<evidence type="ECO:0000313" key="8">
    <source>
        <dbReference type="Proteomes" id="UP000076858"/>
    </source>
</evidence>
<dbReference type="GO" id="GO:0016020">
    <property type="term" value="C:membrane"/>
    <property type="evidence" value="ECO:0007669"/>
    <property type="project" value="UniProtKB-SubCell"/>
</dbReference>
<keyword evidence="8" id="KW-1185">Reference proteome</keyword>
<sequence length="340" mass="38049">MDFSHFQYQKQSLYCSHYVPHVSPFRSIFLFYNRRRIITLLFFWRLPLSPLAILRQTIALSIHFFPNEERKLNCQNQKSEVLISARKPRNMALLEFFGCAFLAFGPPLAMFLITIAKDPIRIIILIASAFFWLLALLMSSLLWLVADTLNSPIVVGVVFSVLLQELFRYLIYLLLRKAEVGLKKLTESDTAIITNKNILAYVSGLGFGIISGTFSLVNVLADATGPGTVGLHGDSNLFFLTSSLTTLCFVLLHTAWGVLFFHALDTKKFLPLIWVVTSHLLVSLLTLMNPSQLYLATILPAYAVLVVTALWAAGAAGASFTSLKKCLTIQPKTVQVRVED</sequence>
<evidence type="ECO:0000256" key="1">
    <source>
        <dbReference type="ARBA" id="ARBA00004141"/>
    </source>
</evidence>
<gene>
    <name evidence="7" type="ORF">APZ42_023831</name>
</gene>
<reference evidence="7 8" key="1">
    <citation type="submission" date="2016-03" db="EMBL/GenBank/DDBJ databases">
        <title>EvidentialGene: Evidence-directed Construction of Genes on Genomes.</title>
        <authorList>
            <person name="Gilbert D.G."/>
            <person name="Choi J.-H."/>
            <person name="Mockaitis K."/>
            <person name="Colbourne J."/>
            <person name="Pfrender M."/>
        </authorList>
    </citation>
    <scope>NUCLEOTIDE SEQUENCE [LARGE SCALE GENOMIC DNA]</scope>
    <source>
        <strain evidence="7 8">Xinb3</strain>
        <tissue evidence="7">Complete organism</tissue>
    </source>
</reference>
<keyword evidence="4" id="KW-0914">Notch signaling pathway</keyword>
<evidence type="ECO:0000256" key="6">
    <source>
        <dbReference type="ARBA" id="ARBA00023136"/>
    </source>
</evidence>
<dbReference type="STRING" id="35525.A0A0P5T543"/>
<evidence type="ECO:0000256" key="2">
    <source>
        <dbReference type="ARBA" id="ARBA00005577"/>
    </source>
</evidence>
<name>A0A0P5T543_9CRUS</name>
<evidence type="ECO:0000256" key="5">
    <source>
        <dbReference type="ARBA" id="ARBA00022989"/>
    </source>
</evidence>
<organism evidence="7 8">
    <name type="scientific">Daphnia magna</name>
    <dbReference type="NCBI Taxonomy" id="35525"/>
    <lineage>
        <taxon>Eukaryota</taxon>
        <taxon>Metazoa</taxon>
        <taxon>Ecdysozoa</taxon>
        <taxon>Arthropoda</taxon>
        <taxon>Crustacea</taxon>
        <taxon>Branchiopoda</taxon>
        <taxon>Diplostraca</taxon>
        <taxon>Cladocera</taxon>
        <taxon>Anomopoda</taxon>
        <taxon>Daphniidae</taxon>
        <taxon>Daphnia</taxon>
    </lineage>
</organism>
<keyword evidence="6" id="KW-0472">Membrane</keyword>
<dbReference type="GO" id="GO:0007219">
    <property type="term" value="P:Notch signaling pathway"/>
    <property type="evidence" value="ECO:0007669"/>
    <property type="project" value="UniProtKB-KW"/>
</dbReference>
<dbReference type="Pfam" id="PF06105">
    <property type="entry name" value="Aph-1"/>
    <property type="match status" value="1"/>
</dbReference>
<dbReference type="AlphaFoldDB" id="A0A0P5T543"/>
<dbReference type="GO" id="GO:0016485">
    <property type="term" value="P:protein processing"/>
    <property type="evidence" value="ECO:0007669"/>
    <property type="project" value="InterPro"/>
</dbReference>
<comment type="similarity">
    <text evidence="2">Belongs to the APH-1 family.</text>
</comment>
<evidence type="ECO:0000256" key="3">
    <source>
        <dbReference type="ARBA" id="ARBA00022692"/>
    </source>
</evidence>
<dbReference type="PANTHER" id="PTHR12889">
    <property type="entry name" value="GAMMA-SECRETASE SUBUNIT APH-1"/>
    <property type="match status" value="1"/>
</dbReference>